<evidence type="ECO:0000256" key="3">
    <source>
        <dbReference type="ARBA" id="ARBA00023163"/>
    </source>
</evidence>
<dbReference type="InterPro" id="IPR000524">
    <property type="entry name" value="Tscrpt_reg_HTH_GntR"/>
</dbReference>
<dbReference type="Gene3D" id="1.20.120.530">
    <property type="entry name" value="GntR ligand-binding domain-like"/>
    <property type="match status" value="1"/>
</dbReference>
<dbReference type="InterPro" id="IPR011711">
    <property type="entry name" value="GntR_C"/>
</dbReference>
<dbReference type="EMBL" id="RAQU01000095">
    <property type="protein sequence ID" value="RKK03267.1"/>
    <property type="molecule type" value="Genomic_DNA"/>
</dbReference>
<keyword evidence="3" id="KW-0804">Transcription</keyword>
<keyword evidence="1" id="KW-0805">Transcription regulation</keyword>
<dbReference type="InterPro" id="IPR008920">
    <property type="entry name" value="TF_FadR/GntR_C"/>
</dbReference>
<dbReference type="InterPro" id="IPR036388">
    <property type="entry name" value="WH-like_DNA-bd_sf"/>
</dbReference>
<evidence type="ECO:0000313" key="5">
    <source>
        <dbReference type="EMBL" id="RKK03267.1"/>
    </source>
</evidence>
<evidence type="ECO:0000256" key="1">
    <source>
        <dbReference type="ARBA" id="ARBA00023015"/>
    </source>
</evidence>
<dbReference type="SMART" id="SM00345">
    <property type="entry name" value="HTH_GNTR"/>
    <property type="match status" value="1"/>
</dbReference>
<dbReference type="SUPFAM" id="SSF46785">
    <property type="entry name" value="Winged helix' DNA-binding domain"/>
    <property type="match status" value="1"/>
</dbReference>
<organism evidence="5 8">
    <name type="scientific">Teichococcus wenyumeiae</name>
    <dbReference type="NCBI Taxonomy" id="2478470"/>
    <lineage>
        <taxon>Bacteria</taxon>
        <taxon>Pseudomonadati</taxon>
        <taxon>Pseudomonadota</taxon>
        <taxon>Alphaproteobacteria</taxon>
        <taxon>Acetobacterales</taxon>
        <taxon>Roseomonadaceae</taxon>
        <taxon>Roseomonas</taxon>
    </lineage>
</organism>
<evidence type="ECO:0000313" key="6">
    <source>
        <dbReference type="EMBL" id="RMI16956.1"/>
    </source>
</evidence>
<dbReference type="InParanoid" id="A0A3A9J7Q4"/>
<dbReference type="GO" id="GO:0003700">
    <property type="term" value="F:DNA-binding transcription factor activity"/>
    <property type="evidence" value="ECO:0007669"/>
    <property type="project" value="InterPro"/>
</dbReference>
<evidence type="ECO:0000313" key="7">
    <source>
        <dbReference type="Proteomes" id="UP000274097"/>
    </source>
</evidence>
<name>A0A3A9J7Q4_9PROT</name>
<dbReference type="Gene3D" id="1.10.10.10">
    <property type="entry name" value="Winged helix-like DNA-binding domain superfamily/Winged helix DNA-binding domain"/>
    <property type="match status" value="1"/>
</dbReference>
<dbReference type="PANTHER" id="PTHR43537">
    <property type="entry name" value="TRANSCRIPTIONAL REGULATOR, GNTR FAMILY"/>
    <property type="match status" value="1"/>
</dbReference>
<dbReference type="Pfam" id="PF00392">
    <property type="entry name" value="GntR"/>
    <property type="match status" value="1"/>
</dbReference>
<keyword evidence="2" id="KW-0238">DNA-binding</keyword>
<gene>
    <name evidence="5" type="ORF">D6Z83_15435</name>
    <name evidence="6" type="ORF">EBE87_24640</name>
</gene>
<dbReference type="SUPFAM" id="SSF48008">
    <property type="entry name" value="GntR ligand-binding domain-like"/>
    <property type="match status" value="1"/>
</dbReference>
<evidence type="ECO:0000313" key="8">
    <source>
        <dbReference type="Proteomes" id="UP000278036"/>
    </source>
</evidence>
<evidence type="ECO:0000259" key="4">
    <source>
        <dbReference type="PROSITE" id="PS50949"/>
    </source>
</evidence>
<dbReference type="SMART" id="SM00895">
    <property type="entry name" value="FCD"/>
    <property type="match status" value="1"/>
</dbReference>
<dbReference type="PANTHER" id="PTHR43537:SF5">
    <property type="entry name" value="UXU OPERON TRANSCRIPTIONAL REGULATOR"/>
    <property type="match status" value="1"/>
</dbReference>
<dbReference type="Pfam" id="PF07729">
    <property type="entry name" value="FCD"/>
    <property type="match status" value="1"/>
</dbReference>
<sequence>MRSAQIWYYQFGRTNLRGRQRVISIPAIGEERSGLIGRLLPFIAHHRLNAGDRLPSERELAERFSVGRGAVREALAVLETLRIIERRPNSGIYLRSVERQSSIEAIVLQAELGIPLTEAEVREVVELRRILEMQAVRLAAERRKPEDIQRLDEILDRTDGVIAARGNPADEDAAFHLAMVEATGNHVFLRVVNAFYLMSRSRRRAYFADGNRAPLSQRQHRAMRNAVAAGDPDAAEAAMGGHLRGVESYWMELLERRARGN</sequence>
<proteinExistence type="predicted"/>
<dbReference type="AlphaFoldDB" id="A0A3A9J7Q4"/>
<dbReference type="CDD" id="cd07377">
    <property type="entry name" value="WHTH_GntR"/>
    <property type="match status" value="1"/>
</dbReference>
<dbReference type="Proteomes" id="UP000278036">
    <property type="component" value="Unassembled WGS sequence"/>
</dbReference>
<keyword evidence="7" id="KW-1185">Reference proteome</keyword>
<reference evidence="5 8" key="1">
    <citation type="submission" date="2018-09" db="EMBL/GenBank/DDBJ databases">
        <title>Roseomonas sp. nov., isolated from feces of Tibetan antelopes in the Qinghai-Tibet plateau, China.</title>
        <authorList>
            <person name="Tian Z."/>
        </authorList>
    </citation>
    <scope>NUCLEOTIDE SEQUENCE [LARGE SCALE GENOMIC DNA]</scope>
    <source>
        <strain evidence="6 7">Z23</strain>
        <strain evidence="5 8">Z24</strain>
    </source>
</reference>
<accession>A0A3A9J7Q4</accession>
<dbReference type="EMBL" id="RFLX01000044">
    <property type="protein sequence ID" value="RMI16956.1"/>
    <property type="molecule type" value="Genomic_DNA"/>
</dbReference>
<dbReference type="PRINTS" id="PR00035">
    <property type="entry name" value="HTHGNTR"/>
</dbReference>
<dbReference type="InterPro" id="IPR036390">
    <property type="entry name" value="WH_DNA-bd_sf"/>
</dbReference>
<dbReference type="GO" id="GO:0003677">
    <property type="term" value="F:DNA binding"/>
    <property type="evidence" value="ECO:0007669"/>
    <property type="project" value="UniProtKB-KW"/>
</dbReference>
<feature type="domain" description="HTH gntR-type" evidence="4">
    <location>
        <begin position="29"/>
        <end position="97"/>
    </location>
</feature>
<evidence type="ECO:0000256" key="2">
    <source>
        <dbReference type="ARBA" id="ARBA00023125"/>
    </source>
</evidence>
<dbReference type="Proteomes" id="UP000274097">
    <property type="component" value="Unassembled WGS sequence"/>
</dbReference>
<comment type="caution">
    <text evidence="5">The sequence shown here is derived from an EMBL/GenBank/DDBJ whole genome shotgun (WGS) entry which is preliminary data.</text>
</comment>
<dbReference type="PROSITE" id="PS50949">
    <property type="entry name" value="HTH_GNTR"/>
    <property type="match status" value="1"/>
</dbReference>
<protein>
    <submittedName>
        <fullName evidence="6">FCD domain-containing protein</fullName>
    </submittedName>
    <submittedName>
        <fullName evidence="5">FadR family transcriptional regulator</fullName>
    </submittedName>
</protein>